<dbReference type="RefSeq" id="WP_138538148.1">
    <property type="nucleotide sequence ID" value="NZ_CP045429.1"/>
</dbReference>
<dbReference type="EMBL" id="CP045429">
    <property type="protein sequence ID" value="QPB82642.1"/>
    <property type="molecule type" value="Genomic_DNA"/>
</dbReference>
<gene>
    <name evidence="1" type="ORF">CWC22_006395</name>
</gene>
<accession>A0A5S3UX43</accession>
<protein>
    <submittedName>
        <fullName evidence="1">Uncharacterized protein</fullName>
    </submittedName>
</protein>
<reference evidence="1 2" key="1">
    <citation type="submission" date="2019-10" db="EMBL/GenBank/DDBJ databases">
        <title>Pseudoalteromonas rubra S4059.</title>
        <authorList>
            <person name="Paulsen S."/>
            <person name="Wang X."/>
        </authorList>
    </citation>
    <scope>NUCLEOTIDE SEQUENCE [LARGE SCALE GENOMIC DNA]</scope>
    <source>
        <strain evidence="1 2">S4059</strain>
    </source>
</reference>
<dbReference type="Proteomes" id="UP000305729">
    <property type="component" value="Chromosome 1"/>
</dbReference>
<sequence length="425" mass="47553">MGKQNVILYGVNSITEQLLGTFPNATLVTTRGGELSKNRMAVSIKQIQASGIASFDKVIICSMFVDDIANTLLDAGFPLEKLFFYNIASCQIESCIDAVSPQINTDSTLYVVYDTKLNLPCYDALSFTAVAEAERKRLGLKHIHFVIIPKYSTDDKLAFCSNYPLQEHTWRIRNIVKPIFESLGSVVGVTELTSRQESKHILGDKKFIFPDEFLATDTGIAFGLAKLQQYDNIETNMPELSISAFAKQLVNNLIQSYGAENKKLLTFTFRNTQTHPERNSDTAPWQTFIEELDFDKYLPVVMRDTIECTSKPVFSDKVIELPAASINFALRLAFYDAAYINFSASSGPSFAYYFIPGCSSIRFTPVSESHFATSKSNVEKTGISTSKREQFFAHNGLHQVILEQETYESISTAFDTQISRLEGSN</sequence>
<dbReference type="AlphaFoldDB" id="A0A5S3UX43"/>
<organism evidence="1 2">
    <name type="scientific">Pseudoalteromonas rubra</name>
    <dbReference type="NCBI Taxonomy" id="43658"/>
    <lineage>
        <taxon>Bacteria</taxon>
        <taxon>Pseudomonadati</taxon>
        <taxon>Pseudomonadota</taxon>
        <taxon>Gammaproteobacteria</taxon>
        <taxon>Alteromonadales</taxon>
        <taxon>Pseudoalteromonadaceae</taxon>
        <taxon>Pseudoalteromonas</taxon>
    </lineage>
</organism>
<evidence type="ECO:0000313" key="1">
    <source>
        <dbReference type="EMBL" id="QPB82642.1"/>
    </source>
</evidence>
<proteinExistence type="predicted"/>
<evidence type="ECO:0000313" key="2">
    <source>
        <dbReference type="Proteomes" id="UP000305729"/>
    </source>
</evidence>
<name>A0A5S3UX43_9GAMM</name>